<keyword evidence="1" id="KW-0812">Transmembrane</keyword>
<dbReference type="OrthoDB" id="386682at2759"/>
<dbReference type="Proteomes" id="UP000053562">
    <property type="component" value="Unassembled WGS sequence"/>
</dbReference>
<reference evidence="2 3" key="1">
    <citation type="submission" date="2011-08" db="EMBL/GenBank/DDBJ databases">
        <title>The Genome Sequence of Plasmodium vivax India VII.</title>
        <authorList>
            <consortium name="The Broad Institute Genome Sequencing Platform"/>
            <consortium name="The Broad Institute Genome Sequencing Center for Infectious Disease"/>
            <person name="Neafsey D."/>
            <person name="Carlton J."/>
            <person name="Barnwell J."/>
            <person name="Collins W."/>
            <person name="Escalante A."/>
            <person name="Mullikin J."/>
            <person name="Saul A."/>
            <person name="Guigo R."/>
            <person name="Camara F."/>
            <person name="Young S.K."/>
            <person name="Zeng Q."/>
            <person name="Gargeya S."/>
            <person name="Fitzgerald M."/>
            <person name="Haas B."/>
            <person name="Abouelleil A."/>
            <person name="Alvarado L."/>
            <person name="Arachchi H.M."/>
            <person name="Berlin A."/>
            <person name="Brown A."/>
            <person name="Chapman S.B."/>
            <person name="Chen Z."/>
            <person name="Dunbar C."/>
            <person name="Freedman E."/>
            <person name="Gearin G."/>
            <person name="Gellesch M."/>
            <person name="Goldberg J."/>
            <person name="Griggs A."/>
            <person name="Gujja S."/>
            <person name="Heiman D."/>
            <person name="Howarth C."/>
            <person name="Larson L."/>
            <person name="Lui A."/>
            <person name="MacDonald P.J.P."/>
            <person name="Montmayeur A."/>
            <person name="Murphy C."/>
            <person name="Neiman D."/>
            <person name="Pearson M."/>
            <person name="Priest M."/>
            <person name="Roberts A."/>
            <person name="Saif S."/>
            <person name="Shea T."/>
            <person name="Shenoy N."/>
            <person name="Sisk P."/>
            <person name="Stolte C."/>
            <person name="Sykes S."/>
            <person name="Wortman J."/>
            <person name="Nusbaum C."/>
            <person name="Birren B."/>
        </authorList>
    </citation>
    <scope>NUCLEOTIDE SEQUENCE [LARGE SCALE GENOMIC DNA]</scope>
    <source>
        <strain evidence="2 3">India VII</strain>
    </source>
</reference>
<gene>
    <name evidence="2" type="ORF">PVIIG_00407</name>
</gene>
<accession>A0A0J9S7V8</accession>
<dbReference type="Pfam" id="PF05795">
    <property type="entry name" value="Plasmodium_Vir"/>
    <property type="match status" value="2"/>
</dbReference>
<protein>
    <submittedName>
        <fullName evidence="2">Uncharacterized protein</fullName>
    </submittedName>
</protein>
<dbReference type="EMBL" id="KQ234361">
    <property type="protein sequence ID" value="KMZ79015.1"/>
    <property type="molecule type" value="Genomic_DNA"/>
</dbReference>
<sequence>MNYLNFILNLIKTVTIMMMNNNDYLRYLYVKFIRNIKNIKNGNFNKFKYIDNGQNIEHSCIYLKYWIYDIISNHVTQDNDISTFFDAWDSKKRSLFPDNNCPCEFYKMKLNDIKYMRKLYTYYMLFDIYKKNNISGDFDKNGIYCYYLNQFIHMYDKKKDRCSRSNSENVCNEFNKYIKDKVDDTLYDIFQLLHSFENPPKKKSETISIEKYISVCQNIECEDGDCTNNFKSNCENFLKMLLHINNYDNDTLKVNYKKYLDYWIYDKLNESRISEKNRNKFYTQFNQRCSNINELKTLDYKISDINVDEYKKMNILYNLYYNYNNIEKENTEDLSTSEMKSSQYATICFNKFKEGIEMYKSKEDKEFYDALNEFRGFYKNAMYRKKLYKKIDLKSLPELKSLNDLNKENPQISTNSPCKNINNNVLINIPRRKNEYDILLKGITEDDIYKIFSENSVDENICAEHCKNLISIDSNNEKIKALCATLATNIKNLNTITNVGSDHKEKCSNLMYWTYDQIMNIFGTTEKYYKSSSFINEINKVISRVNDELKVNENCYFYVDGDFDQWIKERDLHDYFADFENLNNTAPGDSNKNSNYCRYFKYIYDLYKENVKKCCARYIRPEKYMVNNCPNYFKCEEKYYPIDLMTKFKCENNEYKESVKDIFDSITVDLNVIRYSIFMNSFNQIINITNDPFYLFVLAAFGLLGFFFIFFIFYKVTRHTIYIYAHILYVNYIVYFLKTFRIMKYMYYK</sequence>
<name>A0A0J9S7V8_PLAVI</name>
<evidence type="ECO:0000313" key="2">
    <source>
        <dbReference type="EMBL" id="KMZ79015.1"/>
    </source>
</evidence>
<feature type="transmembrane region" description="Helical" evidence="1">
    <location>
        <begin position="721"/>
        <end position="740"/>
    </location>
</feature>
<proteinExistence type="predicted"/>
<keyword evidence="1" id="KW-1133">Transmembrane helix</keyword>
<organism evidence="2 3">
    <name type="scientific">Plasmodium vivax India VII</name>
    <dbReference type="NCBI Taxonomy" id="1077284"/>
    <lineage>
        <taxon>Eukaryota</taxon>
        <taxon>Sar</taxon>
        <taxon>Alveolata</taxon>
        <taxon>Apicomplexa</taxon>
        <taxon>Aconoidasida</taxon>
        <taxon>Haemosporida</taxon>
        <taxon>Plasmodiidae</taxon>
        <taxon>Plasmodium</taxon>
        <taxon>Plasmodium (Plasmodium)</taxon>
    </lineage>
</organism>
<evidence type="ECO:0000256" key="1">
    <source>
        <dbReference type="SAM" id="Phobius"/>
    </source>
</evidence>
<dbReference type="AlphaFoldDB" id="A0A0J9S7V8"/>
<feature type="transmembrane region" description="Helical" evidence="1">
    <location>
        <begin position="693"/>
        <end position="714"/>
    </location>
</feature>
<evidence type="ECO:0000313" key="3">
    <source>
        <dbReference type="Proteomes" id="UP000053562"/>
    </source>
</evidence>
<dbReference type="InterPro" id="IPR008780">
    <property type="entry name" value="Plasmodium_Vir"/>
</dbReference>
<keyword evidence="1" id="KW-0472">Membrane</keyword>